<name>A0ABS1I8L7_9PROT</name>
<gene>
    <name evidence="1" type="ORF">JJL56_31680</name>
</gene>
<comment type="caution">
    <text evidence="1">The sequence shown here is derived from an EMBL/GenBank/DDBJ whole genome shotgun (WGS) entry which is preliminary data.</text>
</comment>
<keyword evidence="2" id="KW-1185">Reference proteome</keyword>
<dbReference type="EMBL" id="JAEPIV010000055">
    <property type="protein sequence ID" value="MBK4723414.1"/>
    <property type="molecule type" value="Genomic_DNA"/>
</dbReference>
<protein>
    <submittedName>
        <fullName evidence="1">Uncharacterized protein</fullName>
    </submittedName>
</protein>
<evidence type="ECO:0000313" key="2">
    <source>
        <dbReference type="Proteomes" id="UP000654452"/>
    </source>
</evidence>
<organism evidence="1 2">
    <name type="scientific">Azospirillum aestuarii</name>
    <dbReference type="NCBI Taxonomy" id="2802052"/>
    <lineage>
        <taxon>Bacteria</taxon>
        <taxon>Pseudomonadati</taxon>
        <taxon>Pseudomonadota</taxon>
        <taxon>Alphaproteobacteria</taxon>
        <taxon>Rhodospirillales</taxon>
        <taxon>Azospirillaceae</taxon>
        <taxon>Azospirillum</taxon>
    </lineage>
</organism>
<accession>A0ABS1I8L7</accession>
<dbReference type="Proteomes" id="UP000654452">
    <property type="component" value="Unassembled WGS sequence"/>
</dbReference>
<evidence type="ECO:0000313" key="1">
    <source>
        <dbReference type="EMBL" id="MBK4723414.1"/>
    </source>
</evidence>
<proteinExistence type="predicted"/>
<dbReference type="RefSeq" id="WP_200487761.1">
    <property type="nucleotide sequence ID" value="NZ_JAEPIV010000055.1"/>
</dbReference>
<sequence>MSTKRMEMVGDLLRHGVYLQVTCECGHVRRFDGAELLERFGYGGSVSVIRRASYRCTRCRSTRARTAILPHSER</sequence>
<reference evidence="1 2" key="1">
    <citation type="submission" date="2021-01" db="EMBL/GenBank/DDBJ databases">
        <title>Azospirillum sp. YIM DDC1 draft genome.</title>
        <authorList>
            <person name="Wang Y.-X."/>
        </authorList>
    </citation>
    <scope>NUCLEOTIDE SEQUENCE [LARGE SCALE GENOMIC DNA]</scope>
    <source>
        <strain evidence="1 2">YIM DDC1</strain>
    </source>
</reference>